<dbReference type="InterPro" id="IPR001584">
    <property type="entry name" value="Integrase_cat-core"/>
</dbReference>
<dbReference type="PANTHER" id="PTHR46791">
    <property type="entry name" value="EXPRESSED PROTEIN"/>
    <property type="match status" value="1"/>
</dbReference>
<sequence>MMELLRSSSHSDRQVSHGFQAPLVDSGSRGRPNYNITREQLTFLKSCGFTTKVMAEVMNVSVRTIKRRIRKFQLGRSYADLTDAALDDLVQQTVVGNDLIGPESVRASLRSQGINIQRRRVRDSMIRINPSSAAFRALSNRPQRRSYQVAGPNSLWHLDGNHKLIRWRIVIHGAVDGFSRLILFLQASNNNRSSTVLSAFVRAIARYGPPSRVRTDRGGENNSVCAMMNIFRGHDRGSALRGRSTHNQRIERLWRDLWRGMTNVYYDLFHFLESEGIIDADNEMHIWALHYVYLPRINRDLQGFIGTWNHHGLRTEHHLTPTQSFVRGYLQQQRRQTTAMQDMFGTAQGRHSSTTTVVPQEEAPATSDLESARRTGTSTSGTNDQLLDWPERVTVPPVDCAVPEELMDQITAQFDPLGGDRADYGLHILTRLILFLESAAVV</sequence>
<reference evidence="4" key="1">
    <citation type="submission" date="2025-08" db="UniProtKB">
        <authorList>
            <consortium name="RefSeq"/>
        </authorList>
    </citation>
    <scope>IDENTIFICATION</scope>
</reference>
<dbReference type="InterPro" id="IPR058913">
    <property type="entry name" value="Integrase_dom_put"/>
</dbReference>
<dbReference type="Proteomes" id="UP000192220">
    <property type="component" value="Unplaced"/>
</dbReference>
<dbReference type="KEGG" id="alim:106537082"/>
<dbReference type="Gene3D" id="3.30.420.10">
    <property type="entry name" value="Ribonuclease H-like superfamily/Ribonuclease H"/>
    <property type="match status" value="1"/>
</dbReference>
<organism evidence="3 4">
    <name type="scientific">Austrofundulus limnaeus</name>
    <name type="common">Annual killifish</name>
    <dbReference type="NCBI Taxonomy" id="52670"/>
    <lineage>
        <taxon>Eukaryota</taxon>
        <taxon>Metazoa</taxon>
        <taxon>Chordata</taxon>
        <taxon>Craniata</taxon>
        <taxon>Vertebrata</taxon>
        <taxon>Euteleostomi</taxon>
        <taxon>Actinopterygii</taxon>
        <taxon>Neopterygii</taxon>
        <taxon>Teleostei</taxon>
        <taxon>Neoteleostei</taxon>
        <taxon>Acanthomorphata</taxon>
        <taxon>Ovalentaria</taxon>
        <taxon>Atherinomorphae</taxon>
        <taxon>Cyprinodontiformes</taxon>
        <taxon>Rivulidae</taxon>
        <taxon>Austrofundulus</taxon>
    </lineage>
</organism>
<feature type="compositionally biased region" description="Polar residues" evidence="1">
    <location>
        <begin position="349"/>
        <end position="358"/>
    </location>
</feature>
<feature type="domain" description="Integrase catalytic" evidence="2">
    <location>
        <begin position="148"/>
        <end position="329"/>
    </location>
</feature>
<accession>A0A2I4DCD3</accession>
<dbReference type="GO" id="GO:0015074">
    <property type="term" value="P:DNA integration"/>
    <property type="evidence" value="ECO:0007669"/>
    <property type="project" value="InterPro"/>
</dbReference>
<dbReference type="STRING" id="52670.A0A2I4DCD3"/>
<dbReference type="PANTHER" id="PTHR46791:SF5">
    <property type="entry name" value="CLR5 DOMAIN-CONTAINING PROTEIN-RELATED"/>
    <property type="match status" value="1"/>
</dbReference>
<protein>
    <submittedName>
        <fullName evidence="4">Uncharacterized protein LOC106537082</fullName>
    </submittedName>
</protein>
<dbReference type="AlphaFoldDB" id="A0A2I4DCD3"/>
<dbReference type="Pfam" id="PF24764">
    <property type="entry name" value="rva_4"/>
    <property type="match status" value="1"/>
</dbReference>
<evidence type="ECO:0000313" key="4">
    <source>
        <dbReference type="RefSeq" id="XP_013889899.1"/>
    </source>
</evidence>
<evidence type="ECO:0000259" key="2">
    <source>
        <dbReference type="PROSITE" id="PS50994"/>
    </source>
</evidence>
<feature type="region of interest" description="Disordered" evidence="1">
    <location>
        <begin position="1"/>
        <end position="31"/>
    </location>
</feature>
<dbReference type="GO" id="GO:0003676">
    <property type="term" value="F:nucleic acid binding"/>
    <property type="evidence" value="ECO:0007669"/>
    <property type="project" value="InterPro"/>
</dbReference>
<dbReference type="InterPro" id="IPR012337">
    <property type="entry name" value="RNaseH-like_sf"/>
</dbReference>
<name>A0A2I4DCD3_AUSLI</name>
<dbReference type="RefSeq" id="XP_013889899.1">
    <property type="nucleotide sequence ID" value="XM_014034445.1"/>
</dbReference>
<evidence type="ECO:0000313" key="3">
    <source>
        <dbReference type="Proteomes" id="UP000192220"/>
    </source>
</evidence>
<keyword evidence="3" id="KW-1185">Reference proteome</keyword>
<dbReference type="GeneID" id="106537082"/>
<dbReference type="PROSITE" id="PS50994">
    <property type="entry name" value="INTEGRASE"/>
    <property type="match status" value="1"/>
</dbReference>
<gene>
    <name evidence="4" type="primary">LOC106537082</name>
</gene>
<proteinExistence type="predicted"/>
<dbReference type="InterPro" id="IPR036397">
    <property type="entry name" value="RNaseH_sf"/>
</dbReference>
<dbReference type="InParanoid" id="A0A2I4DCD3"/>
<dbReference type="SUPFAM" id="SSF53098">
    <property type="entry name" value="Ribonuclease H-like"/>
    <property type="match status" value="1"/>
</dbReference>
<dbReference type="OrthoDB" id="2686689at2759"/>
<feature type="region of interest" description="Disordered" evidence="1">
    <location>
        <begin position="347"/>
        <end position="385"/>
    </location>
</feature>
<evidence type="ECO:0000256" key="1">
    <source>
        <dbReference type="SAM" id="MobiDB-lite"/>
    </source>
</evidence>